<organism evidence="1 2">
    <name type="scientific">Romanomermis culicivorax</name>
    <name type="common">Nematode worm</name>
    <dbReference type="NCBI Taxonomy" id="13658"/>
    <lineage>
        <taxon>Eukaryota</taxon>
        <taxon>Metazoa</taxon>
        <taxon>Ecdysozoa</taxon>
        <taxon>Nematoda</taxon>
        <taxon>Enoplea</taxon>
        <taxon>Dorylaimia</taxon>
        <taxon>Mermithida</taxon>
        <taxon>Mermithoidea</taxon>
        <taxon>Mermithidae</taxon>
        <taxon>Romanomermis</taxon>
    </lineage>
</organism>
<sequence>MEQDTVHSIAQGFTLDQWRSVTLYLANFHAWSLITDLEWRSKLPTPGQVANVFSFYVDVVRDGLKPMIKKYGEYFGHIDESIYEKMELIATPKCTGSVDHVLREANEDEVLRLYFEEFNRKSGLSIDFENVQRVYDHLKAIFSLIGVPMTDLMLRNVEKLNGKDSNDDPKIKILSRMKVNYNFAAAYFTSKYEIGLTGL</sequence>
<accession>A0A915JJU6</accession>
<dbReference type="WBParaSite" id="nRc.2.0.1.t26352-RA">
    <property type="protein sequence ID" value="nRc.2.0.1.t26352-RA"/>
    <property type="gene ID" value="nRc.2.0.1.g26352"/>
</dbReference>
<reference evidence="2" key="1">
    <citation type="submission" date="2022-11" db="UniProtKB">
        <authorList>
            <consortium name="WormBaseParasite"/>
        </authorList>
    </citation>
    <scope>IDENTIFICATION</scope>
</reference>
<evidence type="ECO:0000313" key="2">
    <source>
        <dbReference type="WBParaSite" id="nRc.2.0.1.t26352-RA"/>
    </source>
</evidence>
<evidence type="ECO:0000313" key="1">
    <source>
        <dbReference type="Proteomes" id="UP000887565"/>
    </source>
</evidence>
<proteinExistence type="predicted"/>
<dbReference type="Proteomes" id="UP000887565">
    <property type="component" value="Unplaced"/>
</dbReference>
<dbReference type="AlphaFoldDB" id="A0A915JJU6"/>
<keyword evidence="1" id="KW-1185">Reference proteome</keyword>
<name>A0A915JJU6_ROMCU</name>
<protein>
    <submittedName>
        <fullName evidence="2">Uncharacterized protein</fullName>
    </submittedName>
</protein>